<comment type="caution">
    <text evidence="13">The sequence shown here is derived from an EMBL/GenBank/DDBJ whole genome shotgun (WGS) entry which is preliminary data.</text>
</comment>
<dbReference type="CDD" id="cd09071">
    <property type="entry name" value="FAR_C"/>
    <property type="match status" value="1"/>
</dbReference>
<dbReference type="Pfam" id="PF07993">
    <property type="entry name" value="NAD_binding_4"/>
    <property type="match status" value="1"/>
</dbReference>
<feature type="domain" description="Fatty acyl-CoA reductase C-terminal" evidence="11">
    <location>
        <begin position="359"/>
        <end position="454"/>
    </location>
</feature>
<dbReference type="OrthoDB" id="429813at2759"/>
<evidence type="ECO:0000259" key="12">
    <source>
        <dbReference type="Pfam" id="PF07993"/>
    </source>
</evidence>
<evidence type="ECO:0000256" key="1">
    <source>
        <dbReference type="ARBA" id="ARBA00004141"/>
    </source>
</evidence>
<keyword evidence="14" id="KW-1185">Reference proteome</keyword>
<comment type="function">
    <text evidence="10">Catalyzes the reduction of fatty acyl-CoA to fatty alcohols.</text>
</comment>
<evidence type="ECO:0000256" key="9">
    <source>
        <dbReference type="ARBA" id="ARBA00052530"/>
    </source>
</evidence>
<dbReference type="GO" id="GO:0035336">
    <property type="term" value="P:long-chain fatty-acyl-CoA metabolic process"/>
    <property type="evidence" value="ECO:0007669"/>
    <property type="project" value="TreeGrafter"/>
</dbReference>
<organism evidence="13 14">
    <name type="scientific">Acanthoscelides obtectus</name>
    <name type="common">Bean weevil</name>
    <name type="synonym">Bruchus obtectus</name>
    <dbReference type="NCBI Taxonomy" id="200917"/>
    <lineage>
        <taxon>Eukaryota</taxon>
        <taxon>Metazoa</taxon>
        <taxon>Ecdysozoa</taxon>
        <taxon>Arthropoda</taxon>
        <taxon>Hexapoda</taxon>
        <taxon>Insecta</taxon>
        <taxon>Pterygota</taxon>
        <taxon>Neoptera</taxon>
        <taxon>Endopterygota</taxon>
        <taxon>Coleoptera</taxon>
        <taxon>Polyphaga</taxon>
        <taxon>Cucujiformia</taxon>
        <taxon>Chrysomeloidea</taxon>
        <taxon>Chrysomelidae</taxon>
        <taxon>Bruchinae</taxon>
        <taxon>Bruchini</taxon>
        <taxon>Acanthoscelides</taxon>
    </lineage>
</organism>
<dbReference type="AlphaFoldDB" id="A0A9P0PFE4"/>
<evidence type="ECO:0000313" key="13">
    <source>
        <dbReference type="EMBL" id="CAH1983491.1"/>
    </source>
</evidence>
<keyword evidence="6 10" id="KW-1133">Transmembrane helix</keyword>
<dbReference type="GO" id="GO:0102965">
    <property type="term" value="F:alcohol-forming long-chain fatty acyl-CoA reductase activity"/>
    <property type="evidence" value="ECO:0007669"/>
    <property type="project" value="UniProtKB-EC"/>
</dbReference>
<accession>A0A9P0PFE4</accession>
<evidence type="ECO:0000256" key="7">
    <source>
        <dbReference type="ARBA" id="ARBA00023098"/>
    </source>
</evidence>
<keyword evidence="3 10" id="KW-0444">Lipid biosynthesis</keyword>
<dbReference type="PANTHER" id="PTHR11011">
    <property type="entry name" value="MALE STERILITY PROTEIN 2-RELATED"/>
    <property type="match status" value="1"/>
</dbReference>
<keyword evidence="5 10" id="KW-0521">NADP</keyword>
<dbReference type="InterPro" id="IPR036291">
    <property type="entry name" value="NAD(P)-bd_dom_sf"/>
</dbReference>
<feature type="domain" description="Thioester reductase (TE)" evidence="12">
    <location>
        <begin position="20"/>
        <end position="288"/>
    </location>
</feature>
<dbReference type="PANTHER" id="PTHR11011:SF24">
    <property type="entry name" value="FATTY ACYL-COA REDUCTASE"/>
    <property type="match status" value="1"/>
</dbReference>
<gene>
    <name evidence="13" type="ORF">ACAOBT_LOCUS15572</name>
</gene>
<keyword evidence="10" id="KW-0560">Oxidoreductase</keyword>
<feature type="transmembrane region" description="Helical" evidence="10">
    <location>
        <begin position="475"/>
        <end position="493"/>
    </location>
</feature>
<comment type="similarity">
    <text evidence="2 10">Belongs to the fatty acyl-CoA reductase family.</text>
</comment>
<dbReference type="EC" id="1.2.1.84" evidence="10"/>
<dbReference type="GO" id="GO:0016020">
    <property type="term" value="C:membrane"/>
    <property type="evidence" value="ECO:0007669"/>
    <property type="project" value="UniProtKB-SubCell"/>
</dbReference>
<dbReference type="CDD" id="cd05236">
    <property type="entry name" value="FAR-N_SDR_e"/>
    <property type="match status" value="1"/>
</dbReference>
<evidence type="ECO:0000256" key="10">
    <source>
        <dbReference type="RuleBase" id="RU363097"/>
    </source>
</evidence>
<dbReference type="FunFam" id="3.40.50.720:FF:000143">
    <property type="entry name" value="Fatty acyl-CoA reductase"/>
    <property type="match status" value="1"/>
</dbReference>
<comment type="catalytic activity">
    <reaction evidence="9 10">
        <text>a long-chain fatty acyl-CoA + 2 NADPH + 2 H(+) = a long-chain primary fatty alcohol + 2 NADP(+) + CoA</text>
        <dbReference type="Rhea" id="RHEA:52716"/>
        <dbReference type="ChEBI" id="CHEBI:15378"/>
        <dbReference type="ChEBI" id="CHEBI:57287"/>
        <dbReference type="ChEBI" id="CHEBI:57783"/>
        <dbReference type="ChEBI" id="CHEBI:58349"/>
        <dbReference type="ChEBI" id="CHEBI:77396"/>
        <dbReference type="ChEBI" id="CHEBI:83139"/>
        <dbReference type="EC" id="1.2.1.84"/>
    </reaction>
</comment>
<proteinExistence type="inferred from homology"/>
<evidence type="ECO:0000256" key="3">
    <source>
        <dbReference type="ARBA" id="ARBA00022516"/>
    </source>
</evidence>
<dbReference type="InterPro" id="IPR013120">
    <property type="entry name" value="FAR_NAD-bd"/>
</dbReference>
<dbReference type="GO" id="GO:0005777">
    <property type="term" value="C:peroxisome"/>
    <property type="evidence" value="ECO:0007669"/>
    <property type="project" value="TreeGrafter"/>
</dbReference>
<dbReference type="GO" id="GO:0080019">
    <property type="term" value="F:alcohol-forming very long-chain fatty acyl-CoA reductase activity"/>
    <property type="evidence" value="ECO:0007669"/>
    <property type="project" value="InterPro"/>
</dbReference>
<evidence type="ECO:0000256" key="5">
    <source>
        <dbReference type="ARBA" id="ARBA00022857"/>
    </source>
</evidence>
<feature type="transmembrane region" description="Helical" evidence="10">
    <location>
        <begin position="349"/>
        <end position="370"/>
    </location>
</feature>
<protein>
    <recommendedName>
        <fullName evidence="10">Fatty acyl-CoA reductase</fullName>
        <ecNumber evidence="10">1.2.1.84</ecNumber>
    </recommendedName>
</protein>
<name>A0A9P0PFE4_ACAOB</name>
<reference evidence="13" key="1">
    <citation type="submission" date="2022-03" db="EMBL/GenBank/DDBJ databases">
        <authorList>
            <person name="Sayadi A."/>
        </authorList>
    </citation>
    <scope>NUCLEOTIDE SEQUENCE</scope>
</reference>
<dbReference type="Pfam" id="PF03015">
    <property type="entry name" value="Sterile"/>
    <property type="match status" value="1"/>
</dbReference>
<feature type="transmembrane region" description="Helical" evidence="10">
    <location>
        <begin position="382"/>
        <end position="403"/>
    </location>
</feature>
<dbReference type="InterPro" id="IPR033640">
    <property type="entry name" value="FAR_C"/>
</dbReference>
<dbReference type="Proteomes" id="UP001152888">
    <property type="component" value="Unassembled WGS sequence"/>
</dbReference>
<dbReference type="InterPro" id="IPR026055">
    <property type="entry name" value="FAR"/>
</dbReference>
<dbReference type="EMBL" id="CAKOFQ010006940">
    <property type="protein sequence ID" value="CAH1983491.1"/>
    <property type="molecule type" value="Genomic_DNA"/>
</dbReference>
<evidence type="ECO:0000256" key="2">
    <source>
        <dbReference type="ARBA" id="ARBA00005928"/>
    </source>
</evidence>
<evidence type="ECO:0000313" key="14">
    <source>
        <dbReference type="Proteomes" id="UP001152888"/>
    </source>
</evidence>
<keyword evidence="4 10" id="KW-0812">Transmembrane</keyword>
<evidence type="ECO:0000256" key="8">
    <source>
        <dbReference type="ARBA" id="ARBA00023136"/>
    </source>
</evidence>
<comment type="subcellular location">
    <subcellularLocation>
        <location evidence="1">Membrane</location>
        <topology evidence="1">Multi-pass membrane protein</topology>
    </subcellularLocation>
</comment>
<keyword evidence="7 10" id="KW-0443">Lipid metabolism</keyword>
<keyword evidence="8 10" id="KW-0472">Membrane</keyword>
<sequence>MFSRKNPSIPEYFSGKNIFLTGGTGFLGKVLIEKLLRSCPNVGDIYVLVRQKRGSTLKERREDIINAKLFDIVKEQNPKALDKVKCIAGDTTELKLGISDEDERLITSKVNIIYHGAASVRFDDPLRSAVITNIRSTREIVELASKCAKLEVFMHISTAYCNVDSTYIEEEMYPSPVHWKDAIDLAESDMDLSVMTVKYTDPWPNTYTFTKRIAEHVTADLCKDKIPAVIFRPSIIVHADSEPMPGWVDNMNGPFALAVAGLMGVACIFYAKKDSYLDFISVDNVVKGMLGATWETGLRKDKSKISIYNACSELKYMMPWFALFQYKVGTKIFLEKTLWKFTVQIAQCWYWYYIRTMLHVALSIAIDGILKLQGRKPRLLKLVRLIYVVQHALTYFMTHAFVFNTDNFDGLDKKYLECDKEAFRQVGRPKYMEEHFRKFSYNALLGVKRFVFKEREMTTEEAIAMNGRYLLAKHVLNYTLLAIFTYFVVVTWIL</sequence>
<dbReference type="SUPFAM" id="SSF51735">
    <property type="entry name" value="NAD(P)-binding Rossmann-fold domains"/>
    <property type="match status" value="1"/>
</dbReference>
<evidence type="ECO:0000256" key="6">
    <source>
        <dbReference type="ARBA" id="ARBA00022989"/>
    </source>
</evidence>
<evidence type="ECO:0000256" key="4">
    <source>
        <dbReference type="ARBA" id="ARBA00022692"/>
    </source>
</evidence>
<dbReference type="Gene3D" id="3.40.50.720">
    <property type="entry name" value="NAD(P)-binding Rossmann-like Domain"/>
    <property type="match status" value="1"/>
</dbReference>
<evidence type="ECO:0000259" key="11">
    <source>
        <dbReference type="Pfam" id="PF03015"/>
    </source>
</evidence>